<keyword evidence="4 7" id="KW-1133">Transmembrane helix</keyword>
<feature type="region of interest" description="Disordered" evidence="6">
    <location>
        <begin position="1"/>
        <end position="32"/>
    </location>
</feature>
<accession>Q89DW3</accession>
<evidence type="ECO:0000313" key="9">
    <source>
        <dbReference type="Proteomes" id="UP000002526"/>
    </source>
</evidence>
<evidence type="ECO:0000256" key="3">
    <source>
        <dbReference type="ARBA" id="ARBA00022692"/>
    </source>
</evidence>
<dbReference type="PANTHER" id="PTHR21716:SF62">
    <property type="entry name" value="TRANSPORT PROTEIN YDBI-RELATED"/>
    <property type="match status" value="1"/>
</dbReference>
<dbReference type="Pfam" id="PF01594">
    <property type="entry name" value="AI-2E_transport"/>
    <property type="match status" value="1"/>
</dbReference>
<feature type="compositionally biased region" description="Basic and acidic residues" evidence="6">
    <location>
        <begin position="9"/>
        <end position="32"/>
    </location>
</feature>
<dbReference type="HOGENOM" id="CLU_031275_1_0_5"/>
<dbReference type="PATRIC" id="fig|224911.5.peg.7525"/>
<feature type="transmembrane region" description="Helical" evidence="7">
    <location>
        <begin position="76"/>
        <end position="96"/>
    </location>
</feature>
<feature type="transmembrane region" description="Helical" evidence="7">
    <location>
        <begin position="307"/>
        <end position="327"/>
    </location>
</feature>
<feature type="transmembrane region" description="Helical" evidence="7">
    <location>
        <begin position="339"/>
        <end position="366"/>
    </location>
</feature>
<evidence type="ECO:0000313" key="8">
    <source>
        <dbReference type="EMBL" id="BAC52589.1"/>
    </source>
</evidence>
<gene>
    <name evidence="8" type="ordered locus">blr7324</name>
</gene>
<dbReference type="PANTHER" id="PTHR21716">
    <property type="entry name" value="TRANSMEMBRANE PROTEIN"/>
    <property type="match status" value="1"/>
</dbReference>
<sequence length="394" mass="43073">MAAGASGPRRKDDSPLQRLDRSMSESRTGPEKLHEVVLRDTSADLPDARRSILATGLTLLAACVFLFLAWQTVSSLLLIFAGVLFAAFLDACARALAPVLPLNRAWRLTLVLLLFSALSGFGMVWGAGKLPEQTRLLLKVMDSQIDVLQEHLLSYGVDLLGPEWGRDFAQWLFSDQGRFLSHAQFLLGGASTLLTGALVILFLGILFAFDPNSHRESLVMLVKQSYRARTRAVMDEIGTVMRLWLVGQLIRIILMTLWVWIALYLIGLPGPFVLGLQAGLSNFIPYLGPIVAAIPIALVAMPLGSSLLIWAVLIYTIIQSVEGYVIGPLIQRQAVEIPPAWTLVAIVILGALFGVLGIALAMPLVAIGRVAIIRFYVEDYLGDNLKQTFNDGRS</sequence>
<feature type="transmembrane region" description="Helical" evidence="7">
    <location>
        <begin position="185"/>
        <end position="209"/>
    </location>
</feature>
<dbReference type="STRING" id="224911.AAV28_34285"/>
<dbReference type="KEGG" id="bja:blr7324"/>
<dbReference type="PhylomeDB" id="Q89DW3"/>
<evidence type="ECO:0000256" key="6">
    <source>
        <dbReference type="SAM" id="MobiDB-lite"/>
    </source>
</evidence>
<dbReference type="GO" id="GO:0016020">
    <property type="term" value="C:membrane"/>
    <property type="evidence" value="ECO:0007669"/>
    <property type="project" value="UniProtKB-SubCell"/>
</dbReference>
<feature type="transmembrane region" description="Helical" evidence="7">
    <location>
        <begin position="283"/>
        <end position="300"/>
    </location>
</feature>
<feature type="transmembrane region" description="Helical" evidence="7">
    <location>
        <begin position="52"/>
        <end position="70"/>
    </location>
</feature>
<feature type="transmembrane region" description="Helical" evidence="7">
    <location>
        <begin position="243"/>
        <end position="263"/>
    </location>
</feature>
<proteinExistence type="inferred from homology"/>
<organism evidence="8 9">
    <name type="scientific">Bradyrhizobium diazoefficiens (strain JCM 10833 / BCRC 13528 / IAM 13628 / NBRC 14792 / USDA 110)</name>
    <dbReference type="NCBI Taxonomy" id="224911"/>
    <lineage>
        <taxon>Bacteria</taxon>
        <taxon>Pseudomonadati</taxon>
        <taxon>Pseudomonadota</taxon>
        <taxon>Alphaproteobacteria</taxon>
        <taxon>Hyphomicrobiales</taxon>
        <taxon>Nitrobacteraceae</taxon>
        <taxon>Bradyrhizobium</taxon>
    </lineage>
</organism>
<evidence type="ECO:0000256" key="2">
    <source>
        <dbReference type="ARBA" id="ARBA00009773"/>
    </source>
</evidence>
<dbReference type="InParanoid" id="Q89DW3"/>
<keyword evidence="3 7" id="KW-0812">Transmembrane</keyword>
<dbReference type="AlphaFoldDB" id="Q89DW3"/>
<keyword evidence="5 7" id="KW-0472">Membrane</keyword>
<reference evidence="9" key="1">
    <citation type="journal article" date="2002" name="DNA Res.">
        <title>Complete genomic sequence of nitrogen-fixing symbiotic bacterium Bradyrhizobium japonicum USDA110.</title>
        <authorList>
            <person name="Kaneko T."/>
            <person name="Nakamura Y."/>
            <person name="Sato S."/>
            <person name="Minamisawa K."/>
            <person name="Uchiumi T."/>
            <person name="Sasamoto S."/>
            <person name="Watanabe A."/>
            <person name="Idesawa K."/>
            <person name="Iriguchi M."/>
            <person name="Kawashima K."/>
            <person name="Kohara M."/>
            <person name="Matsumoto M."/>
            <person name="Shimpo S."/>
            <person name="Tsuruoka H."/>
            <person name="Wada T."/>
            <person name="Yamada M."/>
            <person name="Tabata S."/>
        </authorList>
    </citation>
    <scope>NUCLEOTIDE SEQUENCE [LARGE SCALE GENOMIC DNA]</scope>
    <source>
        <strain evidence="9">JCM 10833 / BCRC 13528 / IAM 13628 / NBRC 14792 / USDA 110</strain>
    </source>
</reference>
<dbReference type="InterPro" id="IPR002549">
    <property type="entry name" value="AI-2E-like"/>
</dbReference>
<dbReference type="EnsemblBacteria" id="BAC52589">
    <property type="protein sequence ID" value="BAC52589"/>
    <property type="gene ID" value="BAC52589"/>
</dbReference>
<comment type="similarity">
    <text evidence="2">Belongs to the autoinducer-2 exporter (AI-2E) (TC 2.A.86) family.</text>
</comment>
<dbReference type="GO" id="GO:0055085">
    <property type="term" value="P:transmembrane transport"/>
    <property type="evidence" value="ECO:0000318"/>
    <property type="project" value="GO_Central"/>
</dbReference>
<dbReference type="EMBL" id="BA000040">
    <property type="protein sequence ID" value="BAC52589.1"/>
    <property type="molecule type" value="Genomic_DNA"/>
</dbReference>
<evidence type="ECO:0000256" key="4">
    <source>
        <dbReference type="ARBA" id="ARBA00022989"/>
    </source>
</evidence>
<name>Q89DW3_BRADU</name>
<evidence type="ECO:0000256" key="5">
    <source>
        <dbReference type="ARBA" id="ARBA00023136"/>
    </source>
</evidence>
<feature type="transmembrane region" description="Helical" evidence="7">
    <location>
        <begin position="108"/>
        <end position="128"/>
    </location>
</feature>
<protein>
    <submittedName>
        <fullName evidence="8">Blr7324 protein</fullName>
    </submittedName>
</protein>
<dbReference type="OrthoDB" id="5761230at2"/>
<evidence type="ECO:0000256" key="7">
    <source>
        <dbReference type="SAM" id="Phobius"/>
    </source>
</evidence>
<dbReference type="eggNOG" id="COG0628">
    <property type="taxonomic scope" value="Bacteria"/>
</dbReference>
<evidence type="ECO:0000256" key="1">
    <source>
        <dbReference type="ARBA" id="ARBA00004141"/>
    </source>
</evidence>
<comment type="subcellular location">
    <subcellularLocation>
        <location evidence="1">Membrane</location>
        <topology evidence="1">Multi-pass membrane protein</topology>
    </subcellularLocation>
</comment>
<keyword evidence="9" id="KW-1185">Reference proteome</keyword>
<dbReference type="Proteomes" id="UP000002526">
    <property type="component" value="Chromosome"/>
</dbReference>